<evidence type="ECO:0000313" key="1">
    <source>
        <dbReference type="EMBL" id="KAK2192949.1"/>
    </source>
</evidence>
<keyword evidence="2" id="KW-1185">Reference proteome</keyword>
<accession>A0AAD9PE05</accession>
<comment type="caution">
    <text evidence="1">The sequence shown here is derived from an EMBL/GenBank/DDBJ whole genome shotgun (WGS) entry which is preliminary data.</text>
</comment>
<dbReference type="Proteomes" id="UP001209878">
    <property type="component" value="Unassembled WGS sequence"/>
</dbReference>
<name>A0AAD9PE05_RIDPI</name>
<dbReference type="EMBL" id="JAODUO010000019">
    <property type="protein sequence ID" value="KAK2192949.1"/>
    <property type="molecule type" value="Genomic_DNA"/>
</dbReference>
<proteinExistence type="predicted"/>
<dbReference type="AlphaFoldDB" id="A0AAD9PE05"/>
<evidence type="ECO:0000313" key="2">
    <source>
        <dbReference type="Proteomes" id="UP001209878"/>
    </source>
</evidence>
<reference evidence="1" key="1">
    <citation type="journal article" date="2023" name="Mol. Biol. Evol.">
        <title>Third-Generation Sequencing Reveals the Adaptive Role of the Epigenome in Three Deep-Sea Polychaetes.</title>
        <authorList>
            <person name="Perez M."/>
            <person name="Aroh O."/>
            <person name="Sun Y."/>
            <person name="Lan Y."/>
            <person name="Juniper S.K."/>
            <person name="Young C.R."/>
            <person name="Angers B."/>
            <person name="Qian P.Y."/>
        </authorList>
    </citation>
    <scope>NUCLEOTIDE SEQUENCE</scope>
    <source>
        <strain evidence="1">R07B-5</strain>
    </source>
</reference>
<organism evidence="1 2">
    <name type="scientific">Ridgeia piscesae</name>
    <name type="common">Tubeworm</name>
    <dbReference type="NCBI Taxonomy" id="27915"/>
    <lineage>
        <taxon>Eukaryota</taxon>
        <taxon>Metazoa</taxon>
        <taxon>Spiralia</taxon>
        <taxon>Lophotrochozoa</taxon>
        <taxon>Annelida</taxon>
        <taxon>Polychaeta</taxon>
        <taxon>Sedentaria</taxon>
        <taxon>Canalipalpata</taxon>
        <taxon>Sabellida</taxon>
        <taxon>Siboglinidae</taxon>
        <taxon>Ridgeia</taxon>
    </lineage>
</organism>
<gene>
    <name evidence="1" type="ORF">NP493_19g01007</name>
</gene>
<sequence>MHRVSAERRRHGDRVRRACYARLIVRSQKALVAAEVINSNTATHVLAVSSYVVLGQSYRSNFLGTAVFSGVKARTHIHTHSYARTGKGCSVVWL</sequence>
<protein>
    <submittedName>
        <fullName evidence="1">Uncharacterized protein</fullName>
    </submittedName>
</protein>